<organism evidence="1 2">
    <name type="scientific">Methylobacterium nodulans (strain LMG 21967 / CNCM I-2342 / ORS 2060)</name>
    <dbReference type="NCBI Taxonomy" id="460265"/>
    <lineage>
        <taxon>Bacteria</taxon>
        <taxon>Pseudomonadati</taxon>
        <taxon>Pseudomonadota</taxon>
        <taxon>Alphaproteobacteria</taxon>
        <taxon>Hyphomicrobiales</taxon>
        <taxon>Methylobacteriaceae</taxon>
        <taxon>Methylobacterium</taxon>
    </lineage>
</organism>
<keyword evidence="2" id="KW-1185">Reference proteome</keyword>
<dbReference type="HOGENOM" id="CLU_3390265_0_0_5"/>
<evidence type="ECO:0000313" key="1">
    <source>
        <dbReference type="EMBL" id="ACL60923.1"/>
    </source>
</evidence>
<gene>
    <name evidence="1" type="ordered locus">Mnod_6098</name>
</gene>
<evidence type="ECO:0000313" key="2">
    <source>
        <dbReference type="Proteomes" id="UP000008207"/>
    </source>
</evidence>
<name>B8IV72_METNO</name>
<dbReference type="Proteomes" id="UP000008207">
    <property type="component" value="Chromosome"/>
</dbReference>
<sequence length="32" mass="3216">MRPGGRGGRLRGVALLLGTVPEGEARAAGALR</sequence>
<dbReference type="EMBL" id="CP001349">
    <property type="protein sequence ID" value="ACL60923.1"/>
    <property type="molecule type" value="Genomic_DNA"/>
</dbReference>
<dbReference type="AlphaFoldDB" id="B8IV72"/>
<protein>
    <submittedName>
        <fullName evidence="1">Uncharacterized protein</fullName>
    </submittedName>
</protein>
<dbReference type="KEGG" id="mno:Mnod_6098"/>
<proteinExistence type="predicted"/>
<dbReference type="STRING" id="460265.Mnod_6098"/>
<reference evidence="1 2" key="1">
    <citation type="submission" date="2009-01" db="EMBL/GenBank/DDBJ databases">
        <title>Complete sequence of chromosome of Methylobacterium nodulans ORS 2060.</title>
        <authorList>
            <consortium name="US DOE Joint Genome Institute"/>
            <person name="Lucas S."/>
            <person name="Copeland A."/>
            <person name="Lapidus A."/>
            <person name="Glavina del Rio T."/>
            <person name="Dalin E."/>
            <person name="Tice H."/>
            <person name="Bruce D."/>
            <person name="Goodwin L."/>
            <person name="Pitluck S."/>
            <person name="Sims D."/>
            <person name="Brettin T."/>
            <person name="Detter J.C."/>
            <person name="Han C."/>
            <person name="Larimer F."/>
            <person name="Land M."/>
            <person name="Hauser L."/>
            <person name="Kyrpides N."/>
            <person name="Ivanova N."/>
            <person name="Marx C.J."/>
            <person name="Richardson P."/>
        </authorList>
    </citation>
    <scope>NUCLEOTIDE SEQUENCE [LARGE SCALE GENOMIC DNA]</scope>
    <source>
        <strain evidence="2">LMG 21967 / CNCM I-2342 / ORS 2060</strain>
    </source>
</reference>
<accession>B8IV72</accession>